<dbReference type="Gene3D" id="1.20.1280.50">
    <property type="match status" value="1"/>
</dbReference>
<evidence type="ECO:0000313" key="3">
    <source>
        <dbReference type="EMBL" id="KAF2216139.1"/>
    </source>
</evidence>
<accession>A0A6A6FRX1</accession>
<dbReference type="Pfam" id="PF00646">
    <property type="entry name" value="F-box"/>
    <property type="match status" value="1"/>
</dbReference>
<reference evidence="3" key="1">
    <citation type="journal article" date="2020" name="Stud. Mycol.">
        <title>101 Dothideomycetes genomes: a test case for predicting lifestyles and emergence of pathogens.</title>
        <authorList>
            <person name="Haridas S."/>
            <person name="Albert R."/>
            <person name="Binder M."/>
            <person name="Bloem J."/>
            <person name="Labutti K."/>
            <person name="Salamov A."/>
            <person name="Andreopoulos B."/>
            <person name="Baker S."/>
            <person name="Barry K."/>
            <person name="Bills G."/>
            <person name="Bluhm B."/>
            <person name="Cannon C."/>
            <person name="Castanera R."/>
            <person name="Culley D."/>
            <person name="Daum C."/>
            <person name="Ezra D."/>
            <person name="Gonzalez J."/>
            <person name="Henrissat B."/>
            <person name="Kuo A."/>
            <person name="Liang C."/>
            <person name="Lipzen A."/>
            <person name="Lutzoni F."/>
            <person name="Magnuson J."/>
            <person name="Mondo S."/>
            <person name="Nolan M."/>
            <person name="Ohm R."/>
            <person name="Pangilinan J."/>
            <person name="Park H.-J."/>
            <person name="Ramirez L."/>
            <person name="Alfaro M."/>
            <person name="Sun H."/>
            <person name="Tritt A."/>
            <person name="Yoshinaga Y."/>
            <person name="Zwiers L.-H."/>
            <person name="Turgeon B."/>
            <person name="Goodwin S."/>
            <person name="Spatafora J."/>
            <person name="Crous P."/>
            <person name="Grigoriev I."/>
        </authorList>
    </citation>
    <scope>NUCLEOTIDE SEQUENCE</scope>
    <source>
        <strain evidence="3">SCOH1-5</strain>
    </source>
</reference>
<feature type="region of interest" description="Disordered" evidence="1">
    <location>
        <begin position="1"/>
        <end position="21"/>
    </location>
</feature>
<protein>
    <recommendedName>
        <fullName evidence="2">F-box domain-containing protein</fullName>
    </recommendedName>
</protein>
<name>A0A6A6FRX1_9PEZI</name>
<dbReference type="Proteomes" id="UP000799539">
    <property type="component" value="Unassembled WGS sequence"/>
</dbReference>
<gene>
    <name evidence="3" type="ORF">CERZMDRAFT_93439</name>
</gene>
<dbReference type="AlphaFoldDB" id="A0A6A6FRX1"/>
<dbReference type="SMART" id="SM00256">
    <property type="entry name" value="FBOX"/>
    <property type="match status" value="1"/>
</dbReference>
<proteinExistence type="predicted"/>
<evidence type="ECO:0000313" key="4">
    <source>
        <dbReference type="Proteomes" id="UP000799539"/>
    </source>
</evidence>
<evidence type="ECO:0000256" key="1">
    <source>
        <dbReference type="SAM" id="MobiDB-lite"/>
    </source>
</evidence>
<dbReference type="SUPFAM" id="SSF81383">
    <property type="entry name" value="F-box domain"/>
    <property type="match status" value="1"/>
</dbReference>
<sequence length="368" mass="40890">MGIPTTMPSPNDKKSADSRPTKPVELLDLPAELKLQVLSNLPGKDIQTCRRVCGEIKELIDSKDNERAITAPILRRAGASCKSFVDISRCRRKNSLPSFLFAWLSRRGLWQDINRTRWLILVGVQQWAFQTSSGIRAYFGTNASRRNGTLGRTTQLLKVIAEALAQVYIDLHYPDLFTAGGSGSAAPPGTPTRMCNVRSKAKFLALVDSRFSYVDLQFLVSRFDLPLSRAQLKSWYVRMKRRVAPRARILYAGADNTALLDIPRGPSPRLAVPQFVLTGFTYFYQDQDQDQGAGSHAVYAMPTPVWVQGRCTTDDLNGILKSSLALSSSVSPWCVKSKWADELICQALGGRQLTKLEIAAVADELYVF</sequence>
<dbReference type="EMBL" id="ML992664">
    <property type="protein sequence ID" value="KAF2216139.1"/>
    <property type="molecule type" value="Genomic_DNA"/>
</dbReference>
<feature type="domain" description="F-box" evidence="2">
    <location>
        <begin position="23"/>
        <end position="69"/>
    </location>
</feature>
<keyword evidence="4" id="KW-1185">Reference proteome</keyword>
<dbReference type="InterPro" id="IPR001810">
    <property type="entry name" value="F-box_dom"/>
</dbReference>
<dbReference type="OrthoDB" id="3642192at2759"/>
<evidence type="ECO:0000259" key="2">
    <source>
        <dbReference type="PROSITE" id="PS50181"/>
    </source>
</evidence>
<organism evidence="3 4">
    <name type="scientific">Cercospora zeae-maydis SCOH1-5</name>
    <dbReference type="NCBI Taxonomy" id="717836"/>
    <lineage>
        <taxon>Eukaryota</taxon>
        <taxon>Fungi</taxon>
        <taxon>Dikarya</taxon>
        <taxon>Ascomycota</taxon>
        <taxon>Pezizomycotina</taxon>
        <taxon>Dothideomycetes</taxon>
        <taxon>Dothideomycetidae</taxon>
        <taxon>Mycosphaerellales</taxon>
        <taxon>Mycosphaerellaceae</taxon>
        <taxon>Cercospora</taxon>
    </lineage>
</organism>
<dbReference type="InterPro" id="IPR036047">
    <property type="entry name" value="F-box-like_dom_sf"/>
</dbReference>
<dbReference type="PROSITE" id="PS50181">
    <property type="entry name" value="FBOX"/>
    <property type="match status" value="1"/>
</dbReference>
<feature type="compositionally biased region" description="Basic and acidic residues" evidence="1">
    <location>
        <begin position="11"/>
        <end position="21"/>
    </location>
</feature>